<dbReference type="InterPro" id="IPR002654">
    <property type="entry name" value="Glyco_trans_25"/>
</dbReference>
<reference evidence="2 3" key="1">
    <citation type="submission" date="2020-05" db="EMBL/GenBank/DDBJ databases">
        <title>Thioclava electrotropha strain Elox9 finished genome.</title>
        <authorList>
            <person name="Rowe A.R."/>
            <person name="Wilbanks E.G."/>
        </authorList>
    </citation>
    <scope>NUCLEOTIDE SEQUENCE [LARGE SCALE GENOMIC DNA]</scope>
    <source>
        <strain evidence="2 3">Elox9</strain>
    </source>
</reference>
<dbReference type="Pfam" id="PF01755">
    <property type="entry name" value="Glyco_transf_25"/>
    <property type="match status" value="1"/>
</dbReference>
<dbReference type="RefSeq" id="WP_083076620.1">
    <property type="nucleotide sequence ID" value="NZ_CP053562.1"/>
</dbReference>
<feature type="domain" description="Glycosyl transferase family 25" evidence="1">
    <location>
        <begin position="2"/>
        <end position="173"/>
    </location>
</feature>
<protein>
    <recommendedName>
        <fullName evidence="1">Glycosyl transferase family 25 domain-containing protein</fullName>
    </recommendedName>
</protein>
<evidence type="ECO:0000259" key="1">
    <source>
        <dbReference type="Pfam" id="PF01755"/>
    </source>
</evidence>
<evidence type="ECO:0000313" key="3">
    <source>
        <dbReference type="Proteomes" id="UP000192422"/>
    </source>
</evidence>
<dbReference type="EMBL" id="CP053562">
    <property type="protein sequence ID" value="QPZ89471.1"/>
    <property type="molecule type" value="Genomic_DNA"/>
</dbReference>
<keyword evidence="3" id="KW-1185">Reference proteome</keyword>
<sequence length="268" mass="30321">MNILYINLDAAAARRAWMENQFSELGIKAHRVSAVTSGNLSEKASGITFGSDIGRKWFDAEKACLLSHRECWKRIAEGADEFGAIFEDDVHLSSDAADFLTDAAWIPSGLDVVKIETYLQKVWTDKRRIRVRGRSLHRLKSNHFGSAGYILNRDAAAKLLKHSTHVEMPSDHLVFNPAYNFGLRVWQLSEAICIQDDRLNAKEALFPSQISSSADRVGIHREKPKSVGKKIIRELSRIYEQARVLAANPIRPIRMQRTIIEYRGDKCS</sequence>
<name>A0ABX6YNS2_9RHOB</name>
<accession>A0ABX6YNS2</accession>
<organism evidence="2 3">
    <name type="scientific">Thioclava electrotropha</name>
    <dbReference type="NCBI Taxonomy" id="1549850"/>
    <lineage>
        <taxon>Bacteria</taxon>
        <taxon>Pseudomonadati</taxon>
        <taxon>Pseudomonadota</taxon>
        <taxon>Alphaproteobacteria</taxon>
        <taxon>Rhodobacterales</taxon>
        <taxon>Paracoccaceae</taxon>
        <taxon>Thioclava</taxon>
    </lineage>
</organism>
<proteinExistence type="predicted"/>
<dbReference type="Proteomes" id="UP000192422">
    <property type="component" value="Chromosome"/>
</dbReference>
<evidence type="ECO:0000313" key="2">
    <source>
        <dbReference type="EMBL" id="QPZ89471.1"/>
    </source>
</evidence>
<dbReference type="CDD" id="cd06532">
    <property type="entry name" value="Glyco_transf_25"/>
    <property type="match status" value="1"/>
</dbReference>
<gene>
    <name evidence="2" type="ORF">AKL02_000340</name>
</gene>